<keyword evidence="2" id="KW-1185">Reference proteome</keyword>
<organism evidence="1 2">
    <name type="scientific">Penicillium capsulatum</name>
    <dbReference type="NCBI Taxonomy" id="69766"/>
    <lineage>
        <taxon>Eukaryota</taxon>
        <taxon>Fungi</taxon>
        <taxon>Dikarya</taxon>
        <taxon>Ascomycota</taxon>
        <taxon>Pezizomycotina</taxon>
        <taxon>Eurotiomycetes</taxon>
        <taxon>Eurotiomycetidae</taxon>
        <taxon>Eurotiales</taxon>
        <taxon>Aspergillaceae</taxon>
        <taxon>Penicillium</taxon>
    </lineage>
</organism>
<sequence length="280" mass="32402">MENSIHFAVQKYLELCIVVVERTEAYLTRGLQKPADPPLEQDLRIIISETQRVGEEIGNLFDAFPVPDNLSQTKVQTRRLFYESLLNDYRLSLERLCASTEQASLSVQSIMQNPLNRGSAMHSLPWMWPWVEISTATWVLSPDPATRALVPTAIREMLNVAKGVLNRLLSYLINHLPKATHAPSPEEVHLILRDLHDLEQRFQDLFRALSDPAVARRAPGTYLAPDTRLEDYVPWFEDLLWFARSTLNYVVALIDEQREVREQTPGLLDYQRRVYRIMDY</sequence>
<evidence type="ECO:0000313" key="1">
    <source>
        <dbReference type="EMBL" id="KAJ5151692.1"/>
    </source>
</evidence>
<accession>A0A9W9HNP2</accession>
<dbReference type="EMBL" id="JAPQKO010000008">
    <property type="protein sequence ID" value="KAJ5151692.1"/>
    <property type="molecule type" value="Genomic_DNA"/>
</dbReference>
<reference evidence="1" key="1">
    <citation type="submission" date="2022-11" db="EMBL/GenBank/DDBJ databases">
        <authorList>
            <person name="Petersen C."/>
        </authorList>
    </citation>
    <scope>NUCLEOTIDE SEQUENCE</scope>
    <source>
        <strain evidence="1">IBT 21917</strain>
    </source>
</reference>
<name>A0A9W9HNP2_9EURO</name>
<dbReference type="AlphaFoldDB" id="A0A9W9HNP2"/>
<dbReference type="Proteomes" id="UP001146351">
    <property type="component" value="Unassembled WGS sequence"/>
</dbReference>
<evidence type="ECO:0000313" key="2">
    <source>
        <dbReference type="Proteomes" id="UP001146351"/>
    </source>
</evidence>
<proteinExistence type="predicted"/>
<reference evidence="1" key="2">
    <citation type="journal article" date="2023" name="IMA Fungus">
        <title>Comparative genomic study of the Penicillium genus elucidates a diverse pangenome and 15 lateral gene transfer events.</title>
        <authorList>
            <person name="Petersen C."/>
            <person name="Sorensen T."/>
            <person name="Nielsen M.R."/>
            <person name="Sondergaard T.E."/>
            <person name="Sorensen J.L."/>
            <person name="Fitzpatrick D.A."/>
            <person name="Frisvad J.C."/>
            <person name="Nielsen K.L."/>
        </authorList>
    </citation>
    <scope>NUCLEOTIDE SEQUENCE</scope>
    <source>
        <strain evidence="1">IBT 21917</strain>
    </source>
</reference>
<protein>
    <submittedName>
        <fullName evidence="1">Uncharacterized protein</fullName>
    </submittedName>
</protein>
<comment type="caution">
    <text evidence="1">The sequence shown here is derived from an EMBL/GenBank/DDBJ whole genome shotgun (WGS) entry which is preliminary data.</text>
</comment>
<gene>
    <name evidence="1" type="ORF">N7492_009987</name>
</gene>